<dbReference type="GO" id="GO:0015031">
    <property type="term" value="P:protein transport"/>
    <property type="evidence" value="ECO:0007669"/>
    <property type="project" value="UniProtKB-KW"/>
</dbReference>
<dbReference type="SUPFAM" id="SSF74653">
    <property type="entry name" value="TolA/TonB C-terminal domain"/>
    <property type="match status" value="1"/>
</dbReference>
<dbReference type="GO" id="GO:0031992">
    <property type="term" value="F:energy transducer activity"/>
    <property type="evidence" value="ECO:0007669"/>
    <property type="project" value="InterPro"/>
</dbReference>
<evidence type="ECO:0000256" key="2">
    <source>
        <dbReference type="ARBA" id="ARBA00006555"/>
    </source>
</evidence>
<dbReference type="Pfam" id="PF03544">
    <property type="entry name" value="TonB_C"/>
    <property type="match status" value="1"/>
</dbReference>
<evidence type="ECO:0000256" key="1">
    <source>
        <dbReference type="ARBA" id="ARBA00004383"/>
    </source>
</evidence>
<dbReference type="AlphaFoldDB" id="A0A3P1Z8B4"/>
<gene>
    <name evidence="12" type="ORF">EII40_03300</name>
    <name evidence="13" type="ORF">EII41_03805</name>
</gene>
<reference evidence="14 15" key="1">
    <citation type="submission" date="2018-11" db="EMBL/GenBank/DDBJ databases">
        <title>Genomes From Bacteria Associated with the Canine Oral Cavity: a Test Case for Automated Genome-Based Taxonomic Assignment.</title>
        <authorList>
            <person name="Coil D.A."/>
            <person name="Jospin G."/>
            <person name="Darling A.E."/>
            <person name="Wallis C."/>
            <person name="Davis I.J."/>
            <person name="Harris S."/>
            <person name="Eisen J.A."/>
            <person name="Holcombe L.J."/>
            <person name="O'Flynn C."/>
        </authorList>
    </citation>
    <scope>NUCLEOTIDE SEQUENCE [LARGE SCALE GENOMIC DNA]</scope>
    <source>
        <strain evidence="13 15">OH1426_COT-023</strain>
        <strain evidence="12 14">OH2617_COT-023</strain>
    </source>
</reference>
<evidence type="ECO:0000259" key="11">
    <source>
        <dbReference type="PROSITE" id="PS52015"/>
    </source>
</evidence>
<dbReference type="Proteomes" id="UP000279860">
    <property type="component" value="Unassembled WGS sequence"/>
</dbReference>
<evidence type="ECO:0000256" key="4">
    <source>
        <dbReference type="ARBA" id="ARBA00022475"/>
    </source>
</evidence>
<dbReference type="FunFam" id="3.30.1150.10:FF:000002">
    <property type="entry name" value="Energy transducer TonB"/>
    <property type="match status" value="1"/>
</dbReference>
<dbReference type="InterPro" id="IPR003538">
    <property type="entry name" value="TonB"/>
</dbReference>
<dbReference type="EMBL" id="RQYN01000008">
    <property type="protein sequence ID" value="RRD77473.1"/>
    <property type="molecule type" value="Genomic_DNA"/>
</dbReference>
<evidence type="ECO:0000256" key="7">
    <source>
        <dbReference type="ARBA" id="ARBA00022927"/>
    </source>
</evidence>
<organism evidence="13 15">
    <name type="scientific">Tannerella forsythia</name>
    <name type="common">Bacteroides forsythus</name>
    <dbReference type="NCBI Taxonomy" id="28112"/>
    <lineage>
        <taxon>Bacteria</taxon>
        <taxon>Pseudomonadati</taxon>
        <taxon>Bacteroidota</taxon>
        <taxon>Bacteroidia</taxon>
        <taxon>Bacteroidales</taxon>
        <taxon>Tannerellaceae</taxon>
        <taxon>Tannerella</taxon>
    </lineage>
</organism>
<dbReference type="PANTHER" id="PTHR33446">
    <property type="entry name" value="PROTEIN TONB-RELATED"/>
    <property type="match status" value="1"/>
</dbReference>
<evidence type="ECO:0000256" key="9">
    <source>
        <dbReference type="ARBA" id="ARBA00023136"/>
    </source>
</evidence>
<evidence type="ECO:0000256" key="10">
    <source>
        <dbReference type="SAM" id="Phobius"/>
    </source>
</evidence>
<dbReference type="PANTHER" id="PTHR33446:SF2">
    <property type="entry name" value="PROTEIN TONB"/>
    <property type="match status" value="1"/>
</dbReference>
<dbReference type="Gene3D" id="3.30.1150.10">
    <property type="match status" value="1"/>
</dbReference>
<feature type="transmembrane region" description="Helical" evidence="10">
    <location>
        <begin position="16"/>
        <end position="34"/>
    </location>
</feature>
<keyword evidence="3" id="KW-0813">Transport</keyword>
<evidence type="ECO:0000256" key="5">
    <source>
        <dbReference type="ARBA" id="ARBA00022519"/>
    </source>
</evidence>
<dbReference type="GO" id="GO:0098797">
    <property type="term" value="C:plasma membrane protein complex"/>
    <property type="evidence" value="ECO:0007669"/>
    <property type="project" value="TreeGrafter"/>
</dbReference>
<keyword evidence="9 10" id="KW-0472">Membrane</keyword>
<dbReference type="GO" id="GO:0030288">
    <property type="term" value="C:outer membrane-bounded periplasmic space"/>
    <property type="evidence" value="ECO:0007669"/>
    <property type="project" value="InterPro"/>
</dbReference>
<keyword evidence="8 10" id="KW-1133">Transmembrane helix</keyword>
<dbReference type="NCBIfam" id="TIGR01352">
    <property type="entry name" value="tonB_Cterm"/>
    <property type="match status" value="1"/>
</dbReference>
<proteinExistence type="inferred from homology"/>
<evidence type="ECO:0000256" key="8">
    <source>
        <dbReference type="ARBA" id="ARBA00022989"/>
    </source>
</evidence>
<dbReference type="RefSeq" id="WP_124750849.1">
    <property type="nucleotide sequence ID" value="NZ_RQYN01000008.1"/>
</dbReference>
<accession>A0A3P1Z8B4</accession>
<comment type="subcellular location">
    <subcellularLocation>
        <location evidence="1">Cell inner membrane</location>
        <topology evidence="1">Single-pass membrane protein</topology>
        <orientation evidence="1">Periplasmic side</orientation>
    </subcellularLocation>
</comment>
<dbReference type="PRINTS" id="PR01374">
    <property type="entry name" value="TONBPROTEIN"/>
</dbReference>
<dbReference type="InterPro" id="IPR051045">
    <property type="entry name" value="TonB-dependent_transducer"/>
</dbReference>
<dbReference type="GO" id="GO:0055085">
    <property type="term" value="P:transmembrane transport"/>
    <property type="evidence" value="ECO:0007669"/>
    <property type="project" value="InterPro"/>
</dbReference>
<evidence type="ECO:0000313" key="15">
    <source>
        <dbReference type="Proteomes" id="UP000279860"/>
    </source>
</evidence>
<keyword evidence="5" id="KW-0997">Cell inner membrane</keyword>
<sequence>MEIKKSPKADLEGGKGLSLLMGLVVGLAVLFVGFEWGTQEKALQHDQGIADIIAEEEIDITRQEETPPPPPPPPPVEQVTEVLNVVEDDVEVADNDLLSSEDNQAEAQTQTYVPPAVKVEEEEESSQQIFMVVEEMPEFPGGQAALMSFIAKSIKYPVVAQENGIQGRVTCSFVVNKDGSIVDAEVVRGIDPSLDKEALRVINTMPKWKPGKQRGKPVRVKFTVPINFRLNQ</sequence>
<dbReference type="PROSITE" id="PS52015">
    <property type="entry name" value="TONB_CTD"/>
    <property type="match status" value="1"/>
</dbReference>
<comment type="caution">
    <text evidence="13">The sequence shown here is derived from an EMBL/GenBank/DDBJ whole genome shotgun (WGS) entry which is preliminary data.</text>
</comment>
<keyword evidence="6 10" id="KW-0812">Transmembrane</keyword>
<name>A0A3P1Z8B4_TANFO</name>
<dbReference type="InterPro" id="IPR037682">
    <property type="entry name" value="TonB_C"/>
</dbReference>
<protein>
    <submittedName>
        <fullName evidence="13">Energy transducer TonB</fullName>
    </submittedName>
</protein>
<dbReference type="InterPro" id="IPR006260">
    <property type="entry name" value="TonB/TolA_C"/>
</dbReference>
<evidence type="ECO:0000313" key="13">
    <source>
        <dbReference type="EMBL" id="RRD77473.1"/>
    </source>
</evidence>
<dbReference type="OrthoDB" id="9814002at2"/>
<dbReference type="GO" id="GO:0015891">
    <property type="term" value="P:siderophore transport"/>
    <property type="evidence" value="ECO:0007669"/>
    <property type="project" value="InterPro"/>
</dbReference>
<feature type="domain" description="TonB C-terminal" evidence="11">
    <location>
        <begin position="141"/>
        <end position="232"/>
    </location>
</feature>
<evidence type="ECO:0000313" key="12">
    <source>
        <dbReference type="EMBL" id="RRD62483.1"/>
    </source>
</evidence>
<keyword evidence="4" id="KW-1003">Cell membrane</keyword>
<dbReference type="Proteomes" id="UP000278609">
    <property type="component" value="Unassembled WGS sequence"/>
</dbReference>
<comment type="similarity">
    <text evidence="2">Belongs to the TonB family.</text>
</comment>
<evidence type="ECO:0000313" key="14">
    <source>
        <dbReference type="Proteomes" id="UP000278609"/>
    </source>
</evidence>
<dbReference type="EMBL" id="RQYS01000010">
    <property type="protein sequence ID" value="RRD62483.1"/>
    <property type="molecule type" value="Genomic_DNA"/>
</dbReference>
<keyword evidence="7" id="KW-0653">Protein transport</keyword>
<evidence type="ECO:0000256" key="6">
    <source>
        <dbReference type="ARBA" id="ARBA00022692"/>
    </source>
</evidence>
<evidence type="ECO:0000256" key="3">
    <source>
        <dbReference type="ARBA" id="ARBA00022448"/>
    </source>
</evidence>